<evidence type="ECO:0000259" key="9">
    <source>
        <dbReference type="Pfam" id="PF03600"/>
    </source>
</evidence>
<feature type="transmembrane region" description="Helical" evidence="8">
    <location>
        <begin position="102"/>
        <end position="131"/>
    </location>
</feature>
<keyword evidence="6 8" id="KW-0472">Membrane</keyword>
<keyword evidence="2" id="KW-0813">Transport</keyword>
<reference evidence="10 11" key="2">
    <citation type="submission" date="2018-04" db="EMBL/GenBank/DDBJ databases">
        <title>OglaRS2 (Oryza glaberrima Reference Sequence Version 2).</title>
        <authorList>
            <person name="Zhang J."/>
            <person name="Kudrna D."/>
            <person name="Lee S."/>
            <person name="Talag J."/>
            <person name="Rajasekar S."/>
            <person name="Wing R.A."/>
        </authorList>
    </citation>
    <scope>NUCLEOTIDE SEQUENCE [LARGE SCALE GENOMIC DNA]</scope>
    <source>
        <strain evidence="10 11">cv. IRGC 96717</strain>
    </source>
</reference>
<keyword evidence="5 8" id="KW-1133">Transmembrane helix</keyword>
<keyword evidence="4 8" id="KW-0812">Transmembrane</keyword>
<feature type="transmembrane region" description="Helical" evidence="8">
    <location>
        <begin position="143"/>
        <end position="161"/>
    </location>
</feature>
<feature type="transmembrane region" description="Helical" evidence="8">
    <location>
        <begin position="337"/>
        <end position="370"/>
    </location>
</feature>
<protein>
    <recommendedName>
        <fullName evidence="9">Citrate transporter-like domain-containing protein</fullName>
    </recommendedName>
</protein>
<accession>I1P5N5</accession>
<dbReference type="Gramene" id="ORGLA02G0329100.1">
    <property type="protein sequence ID" value="ORGLA02G0329100.1"/>
    <property type="gene ID" value="ORGLA02G0329100"/>
</dbReference>
<comment type="subcellular location">
    <subcellularLocation>
        <location evidence="1">Cell membrane</location>
        <topology evidence="1">Multi-pass membrane protein</topology>
    </subcellularLocation>
</comment>
<dbReference type="PANTHER" id="PTHR43302">
    <property type="entry name" value="TRANSPORTER ARSB-RELATED"/>
    <property type="match status" value="1"/>
</dbReference>
<feature type="transmembrane region" description="Helical" evidence="8">
    <location>
        <begin position="7"/>
        <end position="27"/>
    </location>
</feature>
<feature type="region of interest" description="Disordered" evidence="7">
    <location>
        <begin position="226"/>
        <end position="261"/>
    </location>
</feature>
<evidence type="ECO:0000256" key="6">
    <source>
        <dbReference type="ARBA" id="ARBA00023136"/>
    </source>
</evidence>
<feature type="domain" description="Citrate transporter-like" evidence="9">
    <location>
        <begin position="27"/>
        <end position="478"/>
    </location>
</feature>
<dbReference type="OMA" id="WRHLSDE"/>
<organism evidence="10 11">
    <name type="scientific">Oryza glaberrima</name>
    <name type="common">African rice</name>
    <dbReference type="NCBI Taxonomy" id="4538"/>
    <lineage>
        <taxon>Eukaryota</taxon>
        <taxon>Viridiplantae</taxon>
        <taxon>Streptophyta</taxon>
        <taxon>Embryophyta</taxon>
        <taxon>Tracheophyta</taxon>
        <taxon>Spermatophyta</taxon>
        <taxon>Magnoliopsida</taxon>
        <taxon>Liliopsida</taxon>
        <taxon>Poales</taxon>
        <taxon>Poaceae</taxon>
        <taxon>BOP clade</taxon>
        <taxon>Oryzoideae</taxon>
        <taxon>Oryzeae</taxon>
        <taxon>Oryzinae</taxon>
        <taxon>Oryza</taxon>
    </lineage>
</organism>
<feature type="transmembrane region" description="Helical" evidence="8">
    <location>
        <begin position="470"/>
        <end position="492"/>
    </location>
</feature>
<name>I1P5N5_ORYGL</name>
<dbReference type="KEGG" id="ogl:127763305"/>
<evidence type="ECO:0000256" key="5">
    <source>
        <dbReference type="ARBA" id="ARBA00022989"/>
    </source>
</evidence>
<reference evidence="10" key="1">
    <citation type="submission" date="2015-06" db="UniProtKB">
        <authorList>
            <consortium name="EnsemblPlants"/>
        </authorList>
    </citation>
    <scope>IDENTIFICATION</scope>
</reference>
<feature type="compositionally biased region" description="Basic residues" evidence="7">
    <location>
        <begin position="244"/>
        <end position="253"/>
    </location>
</feature>
<dbReference type="CDD" id="cd01117">
    <property type="entry name" value="YbiR_permease"/>
    <property type="match status" value="1"/>
</dbReference>
<evidence type="ECO:0000256" key="8">
    <source>
        <dbReference type="SAM" id="Phobius"/>
    </source>
</evidence>
<dbReference type="PANTHER" id="PTHR43302:SF16">
    <property type="entry name" value="OS02G0822100 PROTEIN"/>
    <property type="match status" value="1"/>
</dbReference>
<proteinExistence type="predicted"/>
<dbReference type="STRING" id="4538.I1P5N5"/>
<evidence type="ECO:0000256" key="1">
    <source>
        <dbReference type="ARBA" id="ARBA00004651"/>
    </source>
</evidence>
<feature type="transmembrane region" description="Helical" evidence="8">
    <location>
        <begin position="181"/>
        <end position="204"/>
    </location>
</feature>
<feature type="transmembrane region" description="Helical" evidence="8">
    <location>
        <begin position="512"/>
        <end position="530"/>
    </location>
</feature>
<dbReference type="AlphaFoldDB" id="I1P5N5"/>
<evidence type="ECO:0000256" key="7">
    <source>
        <dbReference type="SAM" id="MobiDB-lite"/>
    </source>
</evidence>
<dbReference type="GO" id="GO:0005886">
    <property type="term" value="C:plasma membrane"/>
    <property type="evidence" value="ECO:0007669"/>
    <property type="project" value="UniProtKB-SubCell"/>
</dbReference>
<dbReference type="GO" id="GO:0055085">
    <property type="term" value="P:transmembrane transport"/>
    <property type="evidence" value="ECO:0007669"/>
    <property type="project" value="InterPro"/>
</dbReference>
<dbReference type="RefSeq" id="XP_052143921.1">
    <property type="nucleotide sequence ID" value="XM_052287961.1"/>
</dbReference>
<gene>
    <name evidence="10" type="primary">LOC127763305</name>
</gene>
<feature type="transmembrane region" description="Helical" evidence="8">
    <location>
        <begin position="33"/>
        <end position="51"/>
    </location>
</feature>
<sequence>MAMEPTVKVALGTAAFGIFWVLAVFPAVPFLPIGRTAGSLLGAMLMVLFGVMSADEAYAAVDLPILGLLFGTMVVSVYLERADMFKHLGRLLSWRSQGGKDLLVRTCVVAALASALFTNDTCCVVLTEFILKIARQNNLPPKPFLLALASSANIGSAATPIGNPQNLVIAVQSGISFGQFVFGILPATLVGAVVNAAILLCLYWRHLSDEKCVEVVAPVPTDVVEEEDVTSHRFSPATMSHPRSSSHHHHHHQPGSSLSSPDCEVFEPVKPVTVTSNGDSNNKPDAADAAVVVGIHQRRGGVGGVGGGVRMKEEHAFRWVEEKEEAMEQWKSTVWKTGVYVITLSMLVALLLGLNMSWSAITAALALIVLDFKDARPCLEKVSYPLLLFFCGMFITVDGFNKTGIPSAFWEFMEPYARIDTPTGIVILALVILLLSNVASNVPTVLLLGARVAASAAAISPAAETNAWLILAWVSTVAGNLSLLGSAANLIVCEQARRSEQYGYTLSFFSHLQFGFPATLIVTGIGLLLIRSN</sequence>
<evidence type="ECO:0000256" key="3">
    <source>
        <dbReference type="ARBA" id="ARBA00022475"/>
    </source>
</evidence>
<evidence type="ECO:0000256" key="4">
    <source>
        <dbReference type="ARBA" id="ARBA00022692"/>
    </source>
</evidence>
<evidence type="ECO:0000313" key="11">
    <source>
        <dbReference type="Proteomes" id="UP000007306"/>
    </source>
</evidence>
<feature type="transmembrane region" description="Helical" evidence="8">
    <location>
        <begin position="58"/>
        <end position="79"/>
    </location>
</feature>
<dbReference type="Pfam" id="PF03600">
    <property type="entry name" value="CitMHS"/>
    <property type="match status" value="1"/>
</dbReference>
<feature type="transmembrane region" description="Helical" evidence="8">
    <location>
        <begin position="421"/>
        <end position="439"/>
    </location>
</feature>
<evidence type="ECO:0000256" key="2">
    <source>
        <dbReference type="ARBA" id="ARBA00022448"/>
    </source>
</evidence>
<dbReference type="InterPro" id="IPR004680">
    <property type="entry name" value="Cit_transptr-like_dom"/>
</dbReference>
<dbReference type="Proteomes" id="UP000007306">
    <property type="component" value="Chromosome 2"/>
</dbReference>
<evidence type="ECO:0000313" key="10">
    <source>
        <dbReference type="EnsemblPlants" id="ORGLA02G0329100.1"/>
    </source>
</evidence>
<dbReference type="EnsemblPlants" id="ORGLA02G0329100.1">
    <property type="protein sequence ID" value="ORGLA02G0329100.1"/>
    <property type="gene ID" value="ORGLA02G0329100"/>
</dbReference>
<dbReference type="eggNOG" id="KOG2639">
    <property type="taxonomic scope" value="Eukaryota"/>
</dbReference>
<keyword evidence="3" id="KW-1003">Cell membrane</keyword>
<dbReference type="GeneID" id="127763305"/>
<dbReference type="HOGENOM" id="CLU_011920_0_0_1"/>
<keyword evidence="11" id="KW-1185">Reference proteome</keyword>
<feature type="transmembrane region" description="Helical" evidence="8">
    <location>
        <begin position="382"/>
        <end position="400"/>
    </location>
</feature>